<dbReference type="FunFam" id="3.50.50.60:FF:000378">
    <property type="entry name" value="Phytoene desaturase"/>
    <property type="match status" value="1"/>
</dbReference>
<keyword evidence="4" id="KW-0285">Flavoprotein</keyword>
<dbReference type="Gene3D" id="3.50.50.60">
    <property type="entry name" value="FAD/NAD(P)-binding domain"/>
    <property type="match status" value="2"/>
</dbReference>
<dbReference type="Proteomes" id="UP000778970">
    <property type="component" value="Unassembled WGS sequence"/>
</dbReference>
<evidence type="ECO:0000256" key="8">
    <source>
        <dbReference type="ARBA" id="ARBA00031986"/>
    </source>
</evidence>
<evidence type="ECO:0000313" key="16">
    <source>
        <dbReference type="Proteomes" id="UP000778970"/>
    </source>
</evidence>
<proteinExistence type="inferred from homology"/>
<accession>A0A934UZ11</accession>
<evidence type="ECO:0000313" key="15">
    <source>
        <dbReference type="EMBL" id="MBK1696358.1"/>
    </source>
</evidence>
<dbReference type="InterPro" id="IPR036188">
    <property type="entry name" value="FAD/NAD-bd_sf"/>
</dbReference>
<evidence type="ECO:0000256" key="5">
    <source>
        <dbReference type="ARBA" id="ARBA00022746"/>
    </source>
</evidence>
<dbReference type="InterPro" id="IPR002937">
    <property type="entry name" value="Amino_oxidase"/>
</dbReference>
<comment type="caution">
    <text evidence="15">The sequence shown here is derived from an EMBL/GenBank/DDBJ whole genome shotgun (WGS) entry which is preliminary data.</text>
</comment>
<keyword evidence="5 13" id="KW-0125">Carotenoid biosynthesis</keyword>
<dbReference type="GO" id="GO:0016117">
    <property type="term" value="P:carotenoid biosynthetic process"/>
    <property type="evidence" value="ECO:0007669"/>
    <property type="project" value="UniProtKB-KW"/>
</dbReference>
<reference evidence="15" key="2">
    <citation type="journal article" date="2020" name="Microorganisms">
        <title>Osmotic Adaptation and Compatible Solute Biosynthesis of Phototrophic Bacteria as Revealed from Genome Analyses.</title>
        <authorList>
            <person name="Imhoff J.F."/>
            <person name="Rahn T."/>
            <person name="Kunzel S."/>
            <person name="Keller A."/>
            <person name="Neulinger S.C."/>
        </authorList>
    </citation>
    <scope>NUCLEOTIDE SEQUENCE</scope>
    <source>
        <strain evidence="15">DSM 9154</strain>
    </source>
</reference>
<reference evidence="15" key="1">
    <citation type="submission" date="2017-08" db="EMBL/GenBank/DDBJ databases">
        <authorList>
            <person name="Imhoff J.F."/>
            <person name="Rahn T."/>
            <person name="Kuenzel S."/>
            <person name="Neulinger S.C."/>
        </authorList>
    </citation>
    <scope>NUCLEOTIDE SEQUENCE</scope>
    <source>
        <strain evidence="15">DSM 9154</strain>
    </source>
</reference>
<evidence type="ECO:0000256" key="12">
    <source>
        <dbReference type="ARBA" id="ARBA00083000"/>
    </source>
</evidence>
<evidence type="ECO:0000256" key="10">
    <source>
        <dbReference type="ARBA" id="ARBA00066679"/>
    </source>
</evidence>
<dbReference type="GO" id="GO:0071949">
    <property type="term" value="F:FAD binding"/>
    <property type="evidence" value="ECO:0007669"/>
    <property type="project" value="UniProtKB-ARBA"/>
</dbReference>
<evidence type="ECO:0000256" key="2">
    <source>
        <dbReference type="ARBA" id="ARBA00004829"/>
    </source>
</evidence>
<keyword evidence="16" id="KW-1185">Reference proteome</keyword>
<dbReference type="EC" id="1.3.99.28" evidence="10"/>
<evidence type="ECO:0000256" key="7">
    <source>
        <dbReference type="ARBA" id="ARBA00023002"/>
    </source>
</evidence>
<dbReference type="SUPFAM" id="SSF51905">
    <property type="entry name" value="FAD/NAD(P)-binding domain"/>
    <property type="match status" value="1"/>
</dbReference>
<dbReference type="PANTHER" id="PTHR43734:SF3">
    <property type="entry name" value="B-CAROTENE KETOLASE"/>
    <property type="match status" value="1"/>
</dbReference>
<evidence type="ECO:0000256" key="9">
    <source>
        <dbReference type="ARBA" id="ARBA00050961"/>
    </source>
</evidence>
<dbReference type="PANTHER" id="PTHR43734">
    <property type="entry name" value="PHYTOENE DESATURASE"/>
    <property type="match status" value="1"/>
</dbReference>
<protein>
    <recommendedName>
        <fullName evidence="11">Phytoene desaturase (neurosporene-forming)</fullName>
        <ecNumber evidence="10">1.3.99.28</ecNumber>
    </recommendedName>
    <alternativeName>
        <fullName evidence="12">3-step phytoene desaturase</fullName>
    </alternativeName>
    <alternativeName>
        <fullName evidence="8">Phytoene dehydrogenase</fullName>
    </alternativeName>
</protein>
<dbReference type="GO" id="GO:0016627">
    <property type="term" value="F:oxidoreductase activity, acting on the CH-CH group of donors"/>
    <property type="evidence" value="ECO:0007669"/>
    <property type="project" value="UniProtKB-ARBA"/>
</dbReference>
<dbReference type="AlphaFoldDB" id="A0A934UZ11"/>
<comment type="pathway">
    <text evidence="2 13">Carotenoid biosynthesis.</text>
</comment>
<organism evidence="15 16">
    <name type="scientific">Rhodovibrio salinarum</name>
    <dbReference type="NCBI Taxonomy" id="1087"/>
    <lineage>
        <taxon>Bacteria</taxon>
        <taxon>Pseudomonadati</taxon>
        <taxon>Pseudomonadota</taxon>
        <taxon>Alphaproteobacteria</taxon>
        <taxon>Rhodospirillales</taxon>
        <taxon>Rhodovibrionaceae</taxon>
        <taxon>Rhodovibrio</taxon>
    </lineage>
</organism>
<evidence type="ECO:0000256" key="1">
    <source>
        <dbReference type="ARBA" id="ARBA00001974"/>
    </source>
</evidence>
<evidence type="ECO:0000256" key="4">
    <source>
        <dbReference type="ARBA" id="ARBA00022630"/>
    </source>
</evidence>
<dbReference type="FunFam" id="3.50.50.60:FF:000413">
    <property type="entry name" value="Phytoene desaturase (lycopene-forming)"/>
    <property type="match status" value="1"/>
</dbReference>
<evidence type="ECO:0000256" key="13">
    <source>
        <dbReference type="RuleBase" id="RU362075"/>
    </source>
</evidence>
<dbReference type="InterPro" id="IPR008150">
    <property type="entry name" value="Phytoene_DH_bac_CS"/>
</dbReference>
<dbReference type="NCBIfam" id="TIGR02734">
    <property type="entry name" value="crtI_fam"/>
    <property type="match status" value="1"/>
</dbReference>
<dbReference type="InterPro" id="IPR014105">
    <property type="entry name" value="Carotenoid/retinoid_OxRdtase"/>
</dbReference>
<feature type="domain" description="Amine oxidase" evidence="14">
    <location>
        <begin position="30"/>
        <end position="498"/>
    </location>
</feature>
<sequence>MFDTTTARAADSAHDPEQRPHAVVIGSGFGGLAAAVRLGARGYRVTVLEKLDKPGGRAYVFEQDGFVFDAGPTIVTAPFLFEELWELAGRKLSDDVELRPVDPFYRMRFADGTTFDYNGDPETMRQRIAKLSPDDVAGYERFLETSREIFEVGFQQLGHVHFGSIMDMARVAPDLMRLRGDRSVYQTVSRYVKDERLRVMLSFHPLLIGGNPFHASSVYCLISYLERHWGIHFAMGGTGRLASGLAKLVEGQGNQIRYHAQVEEIEVADGRATGVRLTTGERIPAEIVVSNADSAYTYRRMLPPQVRKRWTDRKLDRARYSMSLFVWYFGTKRQYSETAHHTILLGPRYKELIEDIFERKILADDFSLYLHRPTATDPSLAPDGCDSFYVLSPVPHMDAGIDWSQQAQAYRARIADFLERTELPGLRENIVSEHMITPQDFQDRLLSERGAAFGLEPRLTQSAWFRPHNKSEDVEGLYLVGAGTHPGAGLPGVLSSARVLDQVVPDASEFA</sequence>
<dbReference type="RefSeq" id="WP_027289292.1">
    <property type="nucleotide sequence ID" value="NZ_NRRE01000014.1"/>
</dbReference>
<gene>
    <name evidence="15" type="ORF">CKO21_03770</name>
</gene>
<evidence type="ECO:0000259" key="14">
    <source>
        <dbReference type="Pfam" id="PF01593"/>
    </source>
</evidence>
<dbReference type="PROSITE" id="PS00982">
    <property type="entry name" value="PHYTOENE_DH"/>
    <property type="match status" value="1"/>
</dbReference>
<evidence type="ECO:0000256" key="11">
    <source>
        <dbReference type="ARBA" id="ARBA00073036"/>
    </source>
</evidence>
<evidence type="ECO:0000256" key="3">
    <source>
        <dbReference type="ARBA" id="ARBA00006046"/>
    </source>
</evidence>
<dbReference type="EMBL" id="NRRE01000014">
    <property type="protein sequence ID" value="MBK1696358.1"/>
    <property type="molecule type" value="Genomic_DNA"/>
</dbReference>
<name>A0A934UZ11_9PROT</name>
<keyword evidence="6" id="KW-0274">FAD</keyword>
<keyword evidence="7 13" id="KW-0560">Oxidoreductase</keyword>
<comment type="cofactor">
    <cofactor evidence="1">
        <name>FAD</name>
        <dbReference type="ChEBI" id="CHEBI:57692"/>
    </cofactor>
</comment>
<comment type="catalytic activity">
    <reaction evidence="9">
        <text>15-cis-phytoene + 3 A = all-trans-neurosporene + 3 AH2</text>
        <dbReference type="Rhea" id="RHEA:30599"/>
        <dbReference type="ChEBI" id="CHEBI:13193"/>
        <dbReference type="ChEBI" id="CHEBI:16833"/>
        <dbReference type="ChEBI" id="CHEBI:17499"/>
        <dbReference type="ChEBI" id="CHEBI:27787"/>
        <dbReference type="EC" id="1.3.99.28"/>
    </reaction>
</comment>
<comment type="similarity">
    <text evidence="3 13">Belongs to the carotenoid/retinoid oxidoreductase family.</text>
</comment>
<evidence type="ECO:0000256" key="6">
    <source>
        <dbReference type="ARBA" id="ARBA00022827"/>
    </source>
</evidence>
<dbReference type="Pfam" id="PF01593">
    <property type="entry name" value="Amino_oxidase"/>
    <property type="match status" value="1"/>
</dbReference>